<gene>
    <name evidence="14" type="ORF">POSPLADRAFT_1133775</name>
</gene>
<feature type="region of interest" description="Interaction with histone H4 N-terminus" evidence="11">
    <location>
        <begin position="55"/>
        <end position="57"/>
    </location>
</feature>
<proteinExistence type="inferred from homology"/>
<feature type="binding site" evidence="11">
    <location>
        <begin position="263"/>
        <end position="269"/>
    </location>
    <ligand>
        <name>acetyl-CoA</name>
        <dbReference type="ChEBI" id="CHEBI:57288"/>
    </ligand>
</feature>
<comment type="subunit">
    <text evidence="9">Component of the HAT-B complex composed of at least HAT1 and HAT2. The HAT-B complex binds to histone H4 tail.</text>
</comment>
<dbReference type="InterPro" id="IPR019467">
    <property type="entry name" value="Hat1_N"/>
</dbReference>
<evidence type="ECO:0000256" key="9">
    <source>
        <dbReference type="PIRNR" id="PIRNR038084"/>
    </source>
</evidence>
<dbReference type="Gene3D" id="1.10.10.390">
    <property type="match status" value="1"/>
</dbReference>
<dbReference type="GO" id="GO:0004402">
    <property type="term" value="F:histone acetyltransferase activity"/>
    <property type="evidence" value="ECO:0007669"/>
    <property type="project" value="UniProtKB-UniRule"/>
</dbReference>
<dbReference type="SUPFAM" id="SSF55729">
    <property type="entry name" value="Acyl-CoA N-acyltransferases (Nat)"/>
    <property type="match status" value="1"/>
</dbReference>
<dbReference type="Pfam" id="PF21184">
    <property type="entry name" value="HAT1_C_fung"/>
    <property type="match status" value="1"/>
</dbReference>
<dbReference type="PIRSF" id="PIRSF038084">
    <property type="entry name" value="HAT-B_cat"/>
    <property type="match status" value="1"/>
</dbReference>
<dbReference type="InterPro" id="IPR016181">
    <property type="entry name" value="Acyl_CoA_acyltransferase"/>
</dbReference>
<dbReference type="PANTHER" id="PTHR12046">
    <property type="entry name" value="HISTONE ACETYLTRANSFERASE TYPE B CATALYTIC SUBUNIT"/>
    <property type="match status" value="1"/>
</dbReference>
<protein>
    <recommendedName>
        <fullName evidence="4 9">Histone acetyltransferase type B catalytic subunit</fullName>
        <ecNumber evidence="3 9">2.3.1.48</ecNumber>
    </recommendedName>
</protein>
<evidence type="ECO:0000256" key="12">
    <source>
        <dbReference type="PIRSR" id="PIRSR038084-3"/>
    </source>
</evidence>
<dbReference type="GO" id="GO:0005737">
    <property type="term" value="C:cytoplasm"/>
    <property type="evidence" value="ECO:0007669"/>
    <property type="project" value="UniProtKB-SubCell"/>
</dbReference>
<dbReference type="RefSeq" id="XP_024341659.1">
    <property type="nucleotide sequence ID" value="XM_024484394.1"/>
</dbReference>
<evidence type="ECO:0000256" key="2">
    <source>
        <dbReference type="ARBA" id="ARBA00010543"/>
    </source>
</evidence>
<evidence type="ECO:0000256" key="3">
    <source>
        <dbReference type="ARBA" id="ARBA00013184"/>
    </source>
</evidence>
<evidence type="ECO:0000256" key="7">
    <source>
        <dbReference type="ARBA" id="ARBA00023315"/>
    </source>
</evidence>
<dbReference type="GO" id="GO:0031509">
    <property type="term" value="P:subtelomeric heterochromatin formation"/>
    <property type="evidence" value="ECO:0007669"/>
    <property type="project" value="InterPro"/>
</dbReference>
<feature type="binding site" evidence="11">
    <location>
        <begin position="256"/>
        <end position="258"/>
    </location>
    <ligand>
        <name>acetyl-CoA</name>
        <dbReference type="ChEBI" id="CHEBI:57288"/>
    </ligand>
</feature>
<sequence length="455" mass="52248">MPLAPPPHNPALWAADANEAFRLSLVRAKDDKAALTAREAYEGFHPTFTYPIFGEDEKIYGYRDLTVDLKFASGSLAQFLNITYAERLPSSSAVDDIEATLRKFIPSDYYTTEADFLARVEEDALAFTPPGTCVHAYSRPAGALSRKGKHIAIPQFLSPEDEETVEFEVYHVSSFCTWATPRFREYHRRMQLFVLLYIEAGSYIREDEETWEFVVLYEKRKRRSDPSIATYHFVGYSSLYPFYCFPERVRMRISQFVILPPYQQEGHGSALYTAIYQHVLASPHIAELTVEDPAEAFEDLRDRNDLKMLFANERFMREALGECWAGTAGGRPGDTGVSIDGGGRVGTNGAARSRAAAKRGRLGPPADKAWLEKWRNELKIASRQFHRLVEMLVLRYLDPADVKAQKKYRLQVKERLYRFNFDALSQLDKEERQSKLEETFNTVRKDYERILTLVH</sequence>
<evidence type="ECO:0000256" key="11">
    <source>
        <dbReference type="PIRSR" id="PIRSR038084-2"/>
    </source>
</evidence>
<dbReference type="EMBL" id="KZ110593">
    <property type="protein sequence ID" value="OSX64865.1"/>
    <property type="molecule type" value="Genomic_DNA"/>
</dbReference>
<name>A0A1X6N8A5_9APHY</name>
<dbReference type="EC" id="2.3.1.48" evidence="3 9"/>
<dbReference type="STRING" id="670580.A0A1X6N8A5"/>
<comment type="function">
    <text evidence="9">Catalytic component of the histone acetylase B (HAT-B) complex. Has intrinsic substrate specificity that modifies lysine in recognition sequence GXGKXG. Involved in DNA double-strand break repair.</text>
</comment>
<dbReference type="InterPro" id="IPR037113">
    <property type="entry name" value="Hat1_N_sf"/>
</dbReference>
<dbReference type="GO" id="GO:0042393">
    <property type="term" value="F:histone binding"/>
    <property type="evidence" value="ECO:0007669"/>
    <property type="project" value="InterPro"/>
</dbReference>
<evidence type="ECO:0000256" key="5">
    <source>
        <dbReference type="ARBA" id="ARBA00022679"/>
    </source>
</evidence>
<evidence type="ECO:0000256" key="10">
    <source>
        <dbReference type="PIRSR" id="PIRSR038084-1"/>
    </source>
</evidence>
<dbReference type="OrthoDB" id="10253098at2759"/>
<comment type="catalytic activity">
    <reaction evidence="8 9">
        <text>L-lysyl-[protein] + acetyl-CoA = N(6)-acetyl-L-lysyl-[protein] + CoA + H(+)</text>
        <dbReference type="Rhea" id="RHEA:45948"/>
        <dbReference type="Rhea" id="RHEA-COMP:9752"/>
        <dbReference type="Rhea" id="RHEA-COMP:10731"/>
        <dbReference type="ChEBI" id="CHEBI:15378"/>
        <dbReference type="ChEBI" id="CHEBI:29969"/>
        <dbReference type="ChEBI" id="CHEBI:57287"/>
        <dbReference type="ChEBI" id="CHEBI:57288"/>
        <dbReference type="ChEBI" id="CHEBI:61930"/>
        <dbReference type="EC" id="2.3.1.48"/>
    </reaction>
</comment>
<feature type="active site" description="Proton donor/acceptor" evidence="10">
    <location>
        <position position="291"/>
    </location>
</feature>
<organism evidence="14 15">
    <name type="scientific">Postia placenta MAD-698-R-SB12</name>
    <dbReference type="NCBI Taxonomy" id="670580"/>
    <lineage>
        <taxon>Eukaryota</taxon>
        <taxon>Fungi</taxon>
        <taxon>Dikarya</taxon>
        <taxon>Basidiomycota</taxon>
        <taxon>Agaricomycotina</taxon>
        <taxon>Agaricomycetes</taxon>
        <taxon>Polyporales</taxon>
        <taxon>Adustoporiaceae</taxon>
        <taxon>Rhodonia</taxon>
    </lineage>
</organism>
<dbReference type="Gene3D" id="3.40.630.30">
    <property type="match status" value="1"/>
</dbReference>
<evidence type="ECO:0000256" key="4">
    <source>
        <dbReference type="ARBA" id="ARBA00021268"/>
    </source>
</evidence>
<accession>A0A1X6N8A5</accession>
<dbReference type="Gene3D" id="3.90.360.10">
    <property type="entry name" value="Histone acetyl transferase 1 (HAT1), N-terminal domain"/>
    <property type="match status" value="1"/>
</dbReference>
<dbReference type="Proteomes" id="UP000194127">
    <property type="component" value="Unassembled WGS sequence"/>
</dbReference>
<comment type="subcellular location">
    <subcellularLocation>
        <location evidence="9">Cytoplasm</location>
    </subcellularLocation>
    <subcellularLocation>
        <location evidence="1 9">Nucleus</location>
    </subcellularLocation>
</comment>
<feature type="domain" description="Histone acetyl transferase HAT1 N-terminal" evidence="13">
    <location>
        <begin position="13"/>
        <end position="199"/>
    </location>
</feature>
<comment type="similarity">
    <text evidence="2 9">Belongs to the HAT1 family.</text>
</comment>
<dbReference type="AlphaFoldDB" id="A0A1X6N8A5"/>
<feature type="binding site" evidence="11">
    <location>
        <position position="303"/>
    </location>
    <ligand>
        <name>acetyl-CoA</name>
        <dbReference type="ChEBI" id="CHEBI:57288"/>
    </ligand>
</feature>
<keyword evidence="7 9" id="KW-0012">Acyltransferase</keyword>
<keyword evidence="5 9" id="KW-0808">Transferase</keyword>
<evidence type="ECO:0000313" key="14">
    <source>
        <dbReference type="EMBL" id="OSX64865.1"/>
    </source>
</evidence>
<evidence type="ECO:0000259" key="13">
    <source>
        <dbReference type="Pfam" id="PF10394"/>
    </source>
</evidence>
<dbReference type="Pfam" id="PF10394">
    <property type="entry name" value="Hat1_N"/>
    <property type="match status" value="1"/>
</dbReference>
<evidence type="ECO:0000313" key="15">
    <source>
        <dbReference type="Proteomes" id="UP000194127"/>
    </source>
</evidence>
<dbReference type="GeneID" id="36329343"/>
<evidence type="ECO:0000256" key="6">
    <source>
        <dbReference type="ARBA" id="ARBA00023242"/>
    </source>
</evidence>
<dbReference type="GO" id="GO:0005634">
    <property type="term" value="C:nucleus"/>
    <property type="evidence" value="ECO:0007669"/>
    <property type="project" value="UniProtKB-SubCell"/>
</dbReference>
<evidence type="ECO:0000256" key="8">
    <source>
        <dbReference type="ARBA" id="ARBA00048017"/>
    </source>
</evidence>
<keyword evidence="9" id="KW-0963">Cytoplasm</keyword>
<dbReference type="GO" id="GO:0000781">
    <property type="term" value="C:chromosome, telomeric region"/>
    <property type="evidence" value="ECO:0007669"/>
    <property type="project" value="GOC"/>
</dbReference>
<dbReference type="InterPro" id="IPR017380">
    <property type="entry name" value="Hist_AcTrfase_B-typ_cat-su"/>
</dbReference>
<evidence type="ECO:0000256" key="1">
    <source>
        <dbReference type="ARBA" id="ARBA00004123"/>
    </source>
</evidence>
<dbReference type="InterPro" id="IPR013523">
    <property type="entry name" value="Hist_AcTrfase_HAT1_C"/>
</dbReference>
<reference evidence="14 15" key="1">
    <citation type="submission" date="2017-04" db="EMBL/GenBank/DDBJ databases">
        <title>Genome Sequence of the Model Brown-Rot Fungus Postia placenta SB12.</title>
        <authorList>
            <consortium name="DOE Joint Genome Institute"/>
            <person name="Gaskell J."/>
            <person name="Kersten P."/>
            <person name="Larrondo L.F."/>
            <person name="Canessa P."/>
            <person name="Martinez D."/>
            <person name="Hibbett D."/>
            <person name="Schmoll M."/>
            <person name="Kubicek C.P."/>
            <person name="Martinez A.T."/>
            <person name="Yadav J."/>
            <person name="Master E."/>
            <person name="Magnuson J.K."/>
            <person name="James T."/>
            <person name="Yaver D."/>
            <person name="Berka R."/>
            <person name="Labutti K."/>
            <person name="Lipzen A."/>
            <person name="Aerts A."/>
            <person name="Barry K."/>
            <person name="Henrissat B."/>
            <person name="Blanchette R."/>
            <person name="Grigoriev I."/>
            <person name="Cullen D."/>
        </authorList>
    </citation>
    <scope>NUCLEOTIDE SEQUENCE [LARGE SCALE GENOMIC DNA]</scope>
    <source>
        <strain evidence="14 15">MAD-698-R-SB12</strain>
    </source>
</reference>
<feature type="region of interest" description="Interaction with histone H4 N-terminus" evidence="11">
    <location>
        <begin position="240"/>
        <end position="242"/>
    </location>
</feature>
<feature type="site" description="Interaction with histone H4 N-terminus" evidence="12">
    <location>
        <position position="211"/>
    </location>
</feature>
<keyword evidence="15" id="KW-1185">Reference proteome</keyword>
<keyword evidence="6 9" id="KW-0539">Nucleus</keyword>